<gene>
    <name evidence="2" type="ORF">VSS16_12085</name>
</gene>
<dbReference type="InterPro" id="IPR016181">
    <property type="entry name" value="Acyl_CoA_acyltransferase"/>
</dbReference>
<dbReference type="InterPro" id="IPR000182">
    <property type="entry name" value="GNAT_dom"/>
</dbReference>
<keyword evidence="2" id="KW-0012">Acyltransferase</keyword>
<dbReference type="EC" id="2.3.1.-" evidence="2"/>
<keyword evidence="2" id="KW-0808">Transferase</keyword>
<proteinExistence type="predicted"/>
<dbReference type="PROSITE" id="PS51186">
    <property type="entry name" value="GNAT"/>
    <property type="match status" value="1"/>
</dbReference>
<comment type="caution">
    <text evidence="2">The sequence shown here is derived from an EMBL/GenBank/DDBJ whole genome shotgun (WGS) entry which is preliminary data.</text>
</comment>
<dbReference type="Pfam" id="PF00583">
    <property type="entry name" value="Acetyltransf_1"/>
    <property type="match status" value="1"/>
</dbReference>
<dbReference type="Gene3D" id="3.40.630.30">
    <property type="match status" value="1"/>
</dbReference>
<dbReference type="EMBL" id="JAYMRP010000008">
    <property type="protein sequence ID" value="MFB8773463.1"/>
    <property type="molecule type" value="Genomic_DNA"/>
</dbReference>
<dbReference type="RefSeq" id="WP_376732309.1">
    <property type="nucleotide sequence ID" value="NZ_JAYMRP010000008.1"/>
</dbReference>
<evidence type="ECO:0000313" key="2">
    <source>
        <dbReference type="EMBL" id="MFB8773463.1"/>
    </source>
</evidence>
<dbReference type="Proteomes" id="UP001585080">
    <property type="component" value="Unassembled WGS sequence"/>
</dbReference>
<name>A0ABV5E9Q0_9ACTN</name>
<evidence type="ECO:0000313" key="3">
    <source>
        <dbReference type="Proteomes" id="UP001585080"/>
    </source>
</evidence>
<keyword evidence="3" id="KW-1185">Reference proteome</keyword>
<reference evidence="2 3" key="1">
    <citation type="submission" date="2024-01" db="EMBL/GenBank/DDBJ databases">
        <title>Genome mining of biosynthetic gene clusters to explore secondary metabolites of Streptomyces sp.</title>
        <authorList>
            <person name="Baig A."/>
            <person name="Ajitkumar Shintre N."/>
            <person name="Kumar H."/>
            <person name="Anbarasu A."/>
            <person name="Ramaiah S."/>
        </authorList>
    </citation>
    <scope>NUCLEOTIDE SEQUENCE [LARGE SCALE GENOMIC DNA]</scope>
    <source>
        <strain evidence="2 3">A57</strain>
    </source>
</reference>
<dbReference type="GO" id="GO:0016746">
    <property type="term" value="F:acyltransferase activity"/>
    <property type="evidence" value="ECO:0007669"/>
    <property type="project" value="UniProtKB-KW"/>
</dbReference>
<evidence type="ECO:0000259" key="1">
    <source>
        <dbReference type="PROSITE" id="PS51186"/>
    </source>
</evidence>
<dbReference type="SUPFAM" id="SSF55729">
    <property type="entry name" value="Acyl-CoA N-acyltransferases (Nat)"/>
    <property type="match status" value="1"/>
</dbReference>
<organism evidence="2 3">
    <name type="scientific">Streptomyces broussonetiae</name>
    <dbReference type="NCBI Taxonomy" id="2686304"/>
    <lineage>
        <taxon>Bacteria</taxon>
        <taxon>Bacillati</taxon>
        <taxon>Actinomycetota</taxon>
        <taxon>Actinomycetes</taxon>
        <taxon>Kitasatosporales</taxon>
        <taxon>Streptomycetaceae</taxon>
        <taxon>Streptomyces</taxon>
    </lineage>
</organism>
<protein>
    <submittedName>
        <fullName evidence="2">GNAT family N-acetyltransferase</fullName>
        <ecNumber evidence="2">2.3.1.-</ecNumber>
    </submittedName>
</protein>
<feature type="domain" description="N-acetyltransferase" evidence="1">
    <location>
        <begin position="293"/>
        <end position="433"/>
    </location>
</feature>
<accession>A0ABV5E9Q0</accession>
<dbReference type="CDD" id="cd04301">
    <property type="entry name" value="NAT_SF"/>
    <property type="match status" value="1"/>
</dbReference>
<sequence length="433" mass="48991">MTERTFHLVADPCSRDTRKVRVRASRWFATVQLDRDSYVDAESARGDEPDLPADYVEAVDKARDAAMDCIRYDGYRGAFYLGIGPRWIDLCARFRDVEATVEALRAAELEHDYSGLHALADRLALPIKEWLSPGERELIRGVDFDPPPGVFLKFLRAKATKRGLRLNGRATAGSVWVRPTLSAAQKQIREMFPEQYPGWVDRWTGYSESEEAPFRPWVGGSDEDLSRGAIPVQFQQLETEGGGECSCGMRLQGGRDDDNVHRVHHANWALGIRVPKNLDWWGDLVVVTTQSPISWRKLAHQVARMPQREDNYDFPSWSHMGEPEATSDNYRAYLLKLDGRIVGYVAAHDTTEHRRWDLTEASKYGVEDATLRPRIILIWVADAYRHRGIGVRLVQALATDFGCKVADVSWSTPVSAAGRRLARRLSPDGIWVS</sequence>